<dbReference type="GO" id="GO:0061630">
    <property type="term" value="F:ubiquitin protein ligase activity"/>
    <property type="evidence" value="ECO:0007669"/>
    <property type="project" value="TreeGrafter"/>
</dbReference>
<dbReference type="InterPro" id="IPR013083">
    <property type="entry name" value="Znf_RING/FYVE/PHD"/>
</dbReference>
<keyword evidence="7" id="KW-1185">Reference proteome</keyword>
<evidence type="ECO:0000259" key="5">
    <source>
        <dbReference type="PROSITE" id="PS50089"/>
    </source>
</evidence>
<evidence type="ECO:0000313" key="7">
    <source>
        <dbReference type="Proteomes" id="UP000243081"/>
    </source>
</evidence>
<evidence type="ECO:0000313" key="6">
    <source>
        <dbReference type="EMBL" id="OAQ96238.1"/>
    </source>
</evidence>
<dbReference type="GO" id="GO:0016567">
    <property type="term" value="P:protein ubiquitination"/>
    <property type="evidence" value="ECO:0007669"/>
    <property type="project" value="TreeGrafter"/>
</dbReference>
<dbReference type="EMBL" id="LUKN01004274">
    <property type="protein sequence ID" value="OAQ96238.1"/>
    <property type="molecule type" value="Genomic_DNA"/>
</dbReference>
<dbReference type="Pfam" id="PF13639">
    <property type="entry name" value="zf-RING_2"/>
    <property type="match status" value="1"/>
</dbReference>
<organism evidence="6 7">
    <name type="scientific">Cordyceps confragosa</name>
    <name type="common">Lecanicillium lecanii</name>
    <dbReference type="NCBI Taxonomy" id="2714763"/>
    <lineage>
        <taxon>Eukaryota</taxon>
        <taxon>Fungi</taxon>
        <taxon>Dikarya</taxon>
        <taxon>Ascomycota</taxon>
        <taxon>Pezizomycotina</taxon>
        <taxon>Sordariomycetes</taxon>
        <taxon>Hypocreomycetidae</taxon>
        <taxon>Hypocreales</taxon>
        <taxon>Cordycipitaceae</taxon>
        <taxon>Akanthomyces</taxon>
    </lineage>
</organism>
<keyword evidence="3" id="KW-0862">Zinc</keyword>
<keyword evidence="2 4" id="KW-0863">Zinc-finger</keyword>
<dbReference type="InterPro" id="IPR047243">
    <property type="entry name" value="RING-H2_BRAP2"/>
</dbReference>
<dbReference type="GO" id="GO:0007265">
    <property type="term" value="P:Ras protein signal transduction"/>
    <property type="evidence" value="ECO:0007669"/>
    <property type="project" value="TreeGrafter"/>
</dbReference>
<name>A0A179I394_CORDF</name>
<reference evidence="6 7" key="1">
    <citation type="submission" date="2016-03" db="EMBL/GenBank/DDBJ databases">
        <title>Fine-scale spatial genetic structure of a fungal parasite of coffee scale insects.</title>
        <authorList>
            <person name="Jackson D."/>
            <person name="Zemenick K.A."/>
            <person name="Malloure B."/>
            <person name="Quandt C.A."/>
            <person name="James T.Y."/>
        </authorList>
    </citation>
    <scope>NUCLEOTIDE SEQUENCE [LARGE SCALE GENOMIC DNA]</scope>
    <source>
        <strain evidence="6 7">UM487</strain>
    </source>
</reference>
<dbReference type="CDD" id="cd12717">
    <property type="entry name" value="RRM_ETP1"/>
    <property type="match status" value="1"/>
</dbReference>
<accession>A0A179I394</accession>
<dbReference type="SUPFAM" id="SSF57850">
    <property type="entry name" value="RING/U-box"/>
    <property type="match status" value="1"/>
</dbReference>
<feature type="non-terminal residue" evidence="6">
    <location>
        <position position="329"/>
    </location>
</feature>
<evidence type="ECO:0000256" key="1">
    <source>
        <dbReference type="ARBA" id="ARBA00022723"/>
    </source>
</evidence>
<dbReference type="CDD" id="cd16457">
    <property type="entry name" value="RING-H2_BRAP2"/>
    <property type="match status" value="1"/>
</dbReference>
<dbReference type="PROSITE" id="PS50089">
    <property type="entry name" value="ZF_RING_2"/>
    <property type="match status" value="1"/>
</dbReference>
<evidence type="ECO:0000256" key="3">
    <source>
        <dbReference type="ARBA" id="ARBA00022833"/>
    </source>
</evidence>
<dbReference type="Pfam" id="PF07576">
    <property type="entry name" value="BRAP2"/>
    <property type="match status" value="1"/>
</dbReference>
<dbReference type="GO" id="GO:0005737">
    <property type="term" value="C:cytoplasm"/>
    <property type="evidence" value="ECO:0007669"/>
    <property type="project" value="TreeGrafter"/>
</dbReference>
<dbReference type="InterPro" id="IPR034931">
    <property type="entry name" value="ETP1_RRM"/>
</dbReference>
<dbReference type="InterPro" id="IPR001841">
    <property type="entry name" value="Znf_RING"/>
</dbReference>
<feature type="domain" description="RING-type" evidence="5">
    <location>
        <begin position="293"/>
        <end position="329"/>
    </location>
</feature>
<evidence type="ECO:0000256" key="2">
    <source>
        <dbReference type="ARBA" id="ARBA00022771"/>
    </source>
</evidence>
<sequence length="329" mass="36353">MPSYFYHLKFELYPTSDPAATRAAPADNIWLPTAHTSVFDDLPAHEPVRSDNTKVSTTRKHTKTAPRDWRFGCVSIETLDPIEAMAVAEAEASSSVDGAAAAPSLGPSFFGPGTATKATCVRLNTHHTNLGWGVVHFYRDEHESTASRLADAEHELSRTEVVDEDEDCSTLCIPAVPAYMTPGDLWGFIGERWRDDISHCRTVMTSKTNRYLVLLKFRHGKVAREWKKMFDGTVFNTMEPQVCHVVFVKSIIFETPARNMAHEPIASSSSAAVSNSLRPFPPPMPDLVELPTCPVCLELMDETSGIMTIPCSHVFHCTCLQNWKGGGCP</sequence>
<protein>
    <recommendedName>
        <fullName evidence="5">RING-type domain-containing protein</fullName>
    </recommendedName>
</protein>
<dbReference type="GO" id="GO:0008270">
    <property type="term" value="F:zinc ion binding"/>
    <property type="evidence" value="ECO:0007669"/>
    <property type="project" value="UniProtKB-KW"/>
</dbReference>
<dbReference type="PANTHER" id="PTHR24007">
    <property type="entry name" value="BRCA1-ASSOCIATED PROTEIN"/>
    <property type="match status" value="1"/>
</dbReference>
<dbReference type="OrthoDB" id="273556at2759"/>
<evidence type="ECO:0000256" key="4">
    <source>
        <dbReference type="PROSITE-ProRule" id="PRU00175"/>
    </source>
</evidence>
<keyword evidence="1" id="KW-0479">Metal-binding</keyword>
<comment type="caution">
    <text evidence="6">The sequence shown here is derived from an EMBL/GenBank/DDBJ whole genome shotgun (WGS) entry which is preliminary data.</text>
</comment>
<dbReference type="InterPro" id="IPR011422">
    <property type="entry name" value="BRAP2/ETP1_RRM"/>
</dbReference>
<gene>
    <name evidence="6" type="ORF">LLEC1_02794</name>
</gene>
<proteinExistence type="predicted"/>
<dbReference type="Gene3D" id="3.30.40.10">
    <property type="entry name" value="Zinc/RING finger domain, C3HC4 (zinc finger)"/>
    <property type="match status" value="1"/>
</dbReference>
<dbReference type="Proteomes" id="UP000243081">
    <property type="component" value="Unassembled WGS sequence"/>
</dbReference>
<dbReference type="AlphaFoldDB" id="A0A179I394"/>
<dbReference type="PANTHER" id="PTHR24007:SF7">
    <property type="entry name" value="BRCA1-ASSOCIATED PROTEIN"/>
    <property type="match status" value="1"/>
</dbReference>